<dbReference type="InterPro" id="IPR003594">
    <property type="entry name" value="HATPase_dom"/>
</dbReference>
<evidence type="ECO:0000256" key="6">
    <source>
        <dbReference type="ARBA" id="ARBA00023012"/>
    </source>
</evidence>
<dbReference type="SMART" id="SM00388">
    <property type="entry name" value="HisKA"/>
    <property type="match status" value="1"/>
</dbReference>
<dbReference type="InterPro" id="IPR036890">
    <property type="entry name" value="HATPase_C_sf"/>
</dbReference>
<evidence type="ECO:0000313" key="8">
    <source>
        <dbReference type="EMBL" id="VFU19411.1"/>
    </source>
</evidence>
<evidence type="ECO:0000256" key="1">
    <source>
        <dbReference type="ARBA" id="ARBA00022553"/>
    </source>
</evidence>
<dbReference type="GO" id="GO:0000155">
    <property type="term" value="F:phosphorelay sensor kinase activity"/>
    <property type="evidence" value="ECO:0007669"/>
    <property type="project" value="InterPro"/>
</dbReference>
<evidence type="ECO:0000256" key="5">
    <source>
        <dbReference type="ARBA" id="ARBA00022840"/>
    </source>
</evidence>
<dbReference type="InterPro" id="IPR005467">
    <property type="entry name" value="His_kinase_dom"/>
</dbReference>
<dbReference type="InterPro" id="IPR003661">
    <property type="entry name" value="HisK_dim/P_dom"/>
</dbReference>
<organism evidence="8">
    <name type="scientific">anaerobic digester metagenome</name>
    <dbReference type="NCBI Taxonomy" id="1263854"/>
    <lineage>
        <taxon>unclassified sequences</taxon>
        <taxon>metagenomes</taxon>
        <taxon>ecological metagenomes</taxon>
    </lineage>
</organism>
<dbReference type="PANTHER" id="PTHR43065:SF46">
    <property type="entry name" value="C4-DICARBOXYLATE TRANSPORT SENSOR PROTEIN DCTB"/>
    <property type="match status" value="1"/>
</dbReference>
<dbReference type="EC" id="2.7.13.3" evidence="8"/>
<evidence type="ECO:0000256" key="3">
    <source>
        <dbReference type="ARBA" id="ARBA00022741"/>
    </source>
</evidence>
<dbReference type="EMBL" id="CAADRN010000384">
    <property type="protein sequence ID" value="VFU19411.1"/>
    <property type="molecule type" value="Genomic_DNA"/>
</dbReference>
<dbReference type="SUPFAM" id="SSF55874">
    <property type="entry name" value="ATPase domain of HSP90 chaperone/DNA topoisomerase II/histidine kinase"/>
    <property type="match status" value="1"/>
</dbReference>
<dbReference type="Gene3D" id="1.10.287.130">
    <property type="match status" value="1"/>
</dbReference>
<evidence type="ECO:0000256" key="2">
    <source>
        <dbReference type="ARBA" id="ARBA00022679"/>
    </source>
</evidence>
<evidence type="ECO:0000256" key="4">
    <source>
        <dbReference type="ARBA" id="ARBA00022777"/>
    </source>
</evidence>
<dbReference type="SMART" id="SM00387">
    <property type="entry name" value="HATPase_c"/>
    <property type="match status" value="1"/>
</dbReference>
<gene>
    <name evidence="8" type="primary">kinE</name>
    <name evidence="8" type="ORF">SCFA_800002</name>
</gene>
<dbReference type="InterPro" id="IPR036097">
    <property type="entry name" value="HisK_dim/P_sf"/>
</dbReference>
<evidence type="ECO:0000259" key="7">
    <source>
        <dbReference type="PROSITE" id="PS50109"/>
    </source>
</evidence>
<keyword evidence="4 8" id="KW-0418">Kinase</keyword>
<keyword evidence="3" id="KW-0547">Nucleotide-binding</keyword>
<keyword evidence="6" id="KW-0902">Two-component regulatory system</keyword>
<dbReference type="CDD" id="cd00082">
    <property type="entry name" value="HisKA"/>
    <property type="match status" value="1"/>
</dbReference>
<keyword evidence="1" id="KW-0597">Phosphoprotein</keyword>
<dbReference type="SUPFAM" id="SSF47384">
    <property type="entry name" value="Homodimeric domain of signal transducing histidine kinase"/>
    <property type="match status" value="1"/>
</dbReference>
<keyword evidence="5" id="KW-0067">ATP-binding</keyword>
<dbReference type="InterPro" id="IPR025847">
    <property type="entry name" value="MEDS_domain"/>
</dbReference>
<dbReference type="AlphaFoldDB" id="A0A485M6M7"/>
<feature type="domain" description="Histidine kinase" evidence="7">
    <location>
        <begin position="219"/>
        <end position="421"/>
    </location>
</feature>
<accession>A0A485M6M7</accession>
<dbReference type="GO" id="GO:0005524">
    <property type="term" value="F:ATP binding"/>
    <property type="evidence" value="ECO:0007669"/>
    <property type="project" value="UniProtKB-KW"/>
</dbReference>
<dbReference type="Pfam" id="PF02518">
    <property type="entry name" value="HATPase_c"/>
    <property type="match status" value="1"/>
</dbReference>
<reference evidence="8" key="1">
    <citation type="submission" date="2019-03" db="EMBL/GenBank/DDBJ databases">
        <authorList>
            <person name="Hao L."/>
        </authorList>
    </citation>
    <scope>NUCLEOTIDE SEQUENCE</scope>
</reference>
<dbReference type="PRINTS" id="PR00344">
    <property type="entry name" value="BCTRLSENSOR"/>
</dbReference>
<dbReference type="InterPro" id="IPR004358">
    <property type="entry name" value="Sig_transdc_His_kin-like_C"/>
</dbReference>
<keyword evidence="2 8" id="KW-0808">Transferase</keyword>
<sequence>MIITDNSEQNTKSIIQSDTSSLTNIPYGTHICGFYQCVDDLINMLGPYFKFGLENNEYCIWITSEPISNKKAKLMIKNYIPNLDHYLQKGQMEIIPYSEWYLTHGKFDGDNVLNSWIKKIDKAISKGYRGIRISGNMTWLTKENWPAFQNYESIIDKRIKDLKMIAVCTFQISKCTSYEIIDIIKNHRYLFVSAGNKSYIINDIGRIEKLDIINKMSANIAHEIRNPLTSIRGLLQLMQKKRAYAKYASYFHIMFEDIDRINNIIGEFLSLARNESSSFIRESLNNIINAIYPLIQAEAIKNGSNIILELGNIYDIPVVPEDIRQLIFNLVRNGLEAMPTGGNLTIKTYVMNDEIILEVADEGTGISPDIIDVIGTPFYTTKDTGTGLGLTICNNIAVKHNANLNFKANPKGTSFYIQFKH</sequence>
<dbReference type="Pfam" id="PF00512">
    <property type="entry name" value="HisKA"/>
    <property type="match status" value="1"/>
</dbReference>
<dbReference type="Gene3D" id="3.30.565.10">
    <property type="entry name" value="Histidine kinase-like ATPase, C-terminal domain"/>
    <property type="match status" value="1"/>
</dbReference>
<name>A0A485M6M7_9ZZZZ</name>
<dbReference type="Pfam" id="PF14417">
    <property type="entry name" value="MEDS"/>
    <property type="match status" value="1"/>
</dbReference>
<dbReference type="PROSITE" id="PS50109">
    <property type="entry name" value="HIS_KIN"/>
    <property type="match status" value="1"/>
</dbReference>
<protein>
    <submittedName>
        <fullName evidence="8">Sporulation kinase E</fullName>
        <ecNumber evidence="8">2.7.13.3</ecNumber>
    </submittedName>
</protein>
<dbReference type="PANTHER" id="PTHR43065">
    <property type="entry name" value="SENSOR HISTIDINE KINASE"/>
    <property type="match status" value="1"/>
</dbReference>
<proteinExistence type="predicted"/>